<dbReference type="InterPro" id="IPR000654">
    <property type="entry name" value="Gprotein_alpha_Q"/>
</dbReference>
<keyword evidence="2 7" id="KW-0547">Nucleotide-binding</keyword>
<dbReference type="GO" id="GO:0005525">
    <property type="term" value="F:GTP binding"/>
    <property type="evidence" value="ECO:0007669"/>
    <property type="project" value="UniProtKB-UniRule"/>
</dbReference>
<dbReference type="GO" id="GO:0005737">
    <property type="term" value="C:cytoplasm"/>
    <property type="evidence" value="ECO:0007669"/>
    <property type="project" value="TreeGrafter"/>
</dbReference>
<dbReference type="FunFam" id="3.40.50.300:FF:000692">
    <property type="entry name" value="Guanine nucleotide-binding protein subunit alpha"/>
    <property type="match status" value="1"/>
</dbReference>
<evidence type="ECO:0000256" key="4">
    <source>
        <dbReference type="ARBA" id="ARBA00023134"/>
    </source>
</evidence>
<protein>
    <recommendedName>
        <fullName evidence="8">Guanine nucleotide-binding protein subunit alpha</fullName>
    </recommendedName>
</protein>
<dbReference type="GO" id="GO:0046872">
    <property type="term" value="F:metal ion binding"/>
    <property type="evidence" value="ECO:0007669"/>
    <property type="project" value="UniProtKB-UniRule"/>
</dbReference>
<dbReference type="PRINTS" id="PR00442">
    <property type="entry name" value="GPROTEINAQ"/>
</dbReference>
<evidence type="ECO:0000256" key="2">
    <source>
        <dbReference type="ARBA" id="ARBA00022741"/>
    </source>
</evidence>
<dbReference type="GO" id="GO:0031683">
    <property type="term" value="F:G-protein beta/gamma-subunit complex binding"/>
    <property type="evidence" value="ECO:0007669"/>
    <property type="project" value="UniProtKB-UniRule"/>
</dbReference>
<dbReference type="GO" id="GO:0003924">
    <property type="term" value="F:GTPase activity"/>
    <property type="evidence" value="ECO:0007669"/>
    <property type="project" value="UniProtKB-UniRule"/>
</dbReference>
<reference evidence="10" key="1">
    <citation type="submission" date="2021-01" db="EMBL/GenBank/DDBJ databases">
        <authorList>
            <person name="Li R."/>
            <person name="Bekaert M."/>
        </authorList>
    </citation>
    <scope>NUCLEOTIDE SEQUENCE</scope>
    <source>
        <strain evidence="10">Farmed</strain>
    </source>
</reference>
<evidence type="ECO:0000256" key="7">
    <source>
        <dbReference type="PIRSR" id="PIRSR601019-1"/>
    </source>
</evidence>
<keyword evidence="9" id="KW-0472">Membrane</keyword>
<feature type="transmembrane region" description="Helical" evidence="9">
    <location>
        <begin position="316"/>
        <end position="335"/>
    </location>
</feature>
<keyword evidence="6" id="KW-0449">Lipoprotein</keyword>
<dbReference type="InterPro" id="IPR001019">
    <property type="entry name" value="Gprotein_alpha_su"/>
</dbReference>
<evidence type="ECO:0000313" key="11">
    <source>
        <dbReference type="Proteomes" id="UP000597762"/>
    </source>
</evidence>
<dbReference type="InterPro" id="IPR027417">
    <property type="entry name" value="P-loop_NTPase"/>
</dbReference>
<keyword evidence="5 8" id="KW-0807">Transducer</keyword>
<evidence type="ECO:0000256" key="9">
    <source>
        <dbReference type="SAM" id="Phobius"/>
    </source>
</evidence>
<proteinExistence type="inferred from homology"/>
<keyword evidence="3 8" id="KW-0460">Magnesium</keyword>
<comment type="function">
    <text evidence="8">Guanine nucleotide-binding proteins (G proteins) are involved as modulators or transducers in various transmembrane signaling systems.</text>
</comment>
<dbReference type="GO" id="GO:0007188">
    <property type="term" value="P:adenylate cyclase-modulating G protein-coupled receptor signaling pathway"/>
    <property type="evidence" value="ECO:0007669"/>
    <property type="project" value="TreeGrafter"/>
</dbReference>
<dbReference type="OrthoDB" id="5817230at2759"/>
<dbReference type="Gene3D" id="3.40.50.300">
    <property type="entry name" value="P-loop containing nucleotide triphosphate hydrolases"/>
    <property type="match status" value="1"/>
</dbReference>
<sequence>MNSVFFSFLYLKDNAEFLNSIDADSADTFETAHVDAIKGCWTDPVLVESDNENRMEESKALFRTIITYPWFQNSSVILFLNKKDLLEEKIMTSHLADYFPDYDGPKKDAQAAREFILRMFVDLNPDPDKIIYSHFTCATVVRTPQHLDLLPTSYLFLSSSFSPFPLLSPLFLFFLPLSHPFPHSSFLSFSSSPLSLSLSLSLSQPNHLFASHEMMTDPCSAIFHFNYDPIFFNLFLRRISFLIFYFFFFFRPNQPPFFLFFSHQFFFNPHLFLSFFLGDPFSFFSHLLRPYLFLSFIFLGDLSFLIFFYFYRPYLFLSFFFRYLFLSFLFSYLFYLFWRPYLFLIFLFSYLFFFFFLRPIFFLFLGDPIFSFLGFLSFGDPIFSHFFIFFDPIFLFFRRPYLFFSFLGDPIFFFSFFFLSFLIFFFQPYLFFFLSFIDPIFSFLSFFFTLSFLSFFFFFF</sequence>
<dbReference type="EMBL" id="CAHIKZ030003179">
    <property type="protein sequence ID" value="CAE1297250.1"/>
    <property type="molecule type" value="Genomic_DNA"/>
</dbReference>
<organism evidence="10 11">
    <name type="scientific">Acanthosepion pharaonis</name>
    <name type="common">Pharaoh cuttlefish</name>
    <name type="synonym">Sepia pharaonis</name>
    <dbReference type="NCBI Taxonomy" id="158019"/>
    <lineage>
        <taxon>Eukaryota</taxon>
        <taxon>Metazoa</taxon>
        <taxon>Spiralia</taxon>
        <taxon>Lophotrochozoa</taxon>
        <taxon>Mollusca</taxon>
        <taxon>Cephalopoda</taxon>
        <taxon>Coleoidea</taxon>
        <taxon>Decapodiformes</taxon>
        <taxon>Sepiida</taxon>
        <taxon>Sepiina</taxon>
        <taxon>Sepiidae</taxon>
        <taxon>Acanthosepion</taxon>
    </lineage>
</organism>
<feature type="transmembrane region" description="Helical" evidence="9">
    <location>
        <begin position="369"/>
        <end position="390"/>
    </location>
</feature>
<comment type="similarity">
    <text evidence="8">Belongs to the G-alpha family. G(q) subfamily.</text>
</comment>
<dbReference type="Pfam" id="PF00503">
    <property type="entry name" value="G-alpha"/>
    <property type="match status" value="1"/>
</dbReference>
<evidence type="ECO:0000256" key="3">
    <source>
        <dbReference type="ARBA" id="ARBA00022842"/>
    </source>
</evidence>
<dbReference type="PANTHER" id="PTHR10218">
    <property type="entry name" value="GTP-BINDING PROTEIN ALPHA SUBUNIT"/>
    <property type="match status" value="1"/>
</dbReference>
<evidence type="ECO:0000313" key="10">
    <source>
        <dbReference type="EMBL" id="CAE1297250.1"/>
    </source>
</evidence>
<feature type="transmembrane region" description="Helical" evidence="9">
    <location>
        <begin position="256"/>
        <end position="278"/>
    </location>
</feature>
<keyword evidence="9" id="KW-1133">Transmembrane helix</keyword>
<evidence type="ECO:0000256" key="6">
    <source>
        <dbReference type="ARBA" id="ARBA00023288"/>
    </source>
</evidence>
<dbReference type="Proteomes" id="UP000597762">
    <property type="component" value="Unassembled WGS sequence"/>
</dbReference>
<evidence type="ECO:0000256" key="1">
    <source>
        <dbReference type="ARBA" id="ARBA00022723"/>
    </source>
</evidence>
<dbReference type="PRINTS" id="PR00318">
    <property type="entry name" value="GPROTEINA"/>
</dbReference>
<accession>A0A812DFI2</accession>
<dbReference type="SMART" id="SM00275">
    <property type="entry name" value="G_alpha"/>
    <property type="match status" value="1"/>
</dbReference>
<name>A0A812DFI2_ACAPH</name>
<dbReference type="GO" id="GO:0005834">
    <property type="term" value="C:heterotrimeric G-protein complex"/>
    <property type="evidence" value="ECO:0007669"/>
    <property type="project" value="UniProtKB-UniRule"/>
</dbReference>
<gene>
    <name evidence="10" type="ORF">SPHA_51888</name>
</gene>
<feature type="binding site" evidence="7">
    <location>
        <begin position="81"/>
        <end position="84"/>
    </location>
    <ligand>
        <name>GTP</name>
        <dbReference type="ChEBI" id="CHEBI:37565"/>
    </ligand>
</feature>
<keyword evidence="9" id="KW-0812">Transmembrane</keyword>
<comment type="caution">
    <text evidence="10">The sequence shown here is derived from an EMBL/GenBank/DDBJ whole genome shotgun (WGS) entry which is preliminary data.</text>
</comment>
<dbReference type="PANTHER" id="PTHR10218:SF329">
    <property type="entry name" value="GUANINE NUCLEOTIDE-BINDING PROTEIN G(Q) SUBUNIT ALPHA"/>
    <property type="match status" value="1"/>
</dbReference>
<evidence type="ECO:0000256" key="5">
    <source>
        <dbReference type="ARBA" id="ARBA00023224"/>
    </source>
</evidence>
<keyword evidence="1 8" id="KW-0479">Metal-binding</keyword>
<dbReference type="GO" id="GO:0001664">
    <property type="term" value="F:G protein-coupled receptor binding"/>
    <property type="evidence" value="ECO:0007669"/>
    <property type="project" value="UniProtKB-UniRule"/>
</dbReference>
<dbReference type="SUPFAM" id="SSF52540">
    <property type="entry name" value="P-loop containing nucleoside triphosphate hydrolases"/>
    <property type="match status" value="1"/>
</dbReference>
<dbReference type="PROSITE" id="PS51882">
    <property type="entry name" value="G_ALPHA"/>
    <property type="match status" value="1"/>
</dbReference>
<feature type="transmembrane region" description="Helical" evidence="9">
    <location>
        <begin position="230"/>
        <end position="250"/>
    </location>
</feature>
<feature type="transmembrane region" description="Helical" evidence="9">
    <location>
        <begin position="440"/>
        <end position="459"/>
    </location>
</feature>
<keyword evidence="11" id="KW-1185">Reference proteome</keyword>
<comment type="subunit">
    <text evidence="8">G proteins are composed of 3 units; alpha, beta and gamma. The alpha chain contains the guanine nucleotide binding site.</text>
</comment>
<feature type="binding site" evidence="7">
    <location>
        <position position="138"/>
    </location>
    <ligand>
        <name>GTP</name>
        <dbReference type="ChEBI" id="CHEBI:37565"/>
    </ligand>
</feature>
<feature type="transmembrane region" description="Helical" evidence="9">
    <location>
        <begin position="290"/>
        <end position="310"/>
    </location>
</feature>
<keyword evidence="4 7" id="KW-0342">GTP-binding</keyword>
<feature type="transmembrane region" description="Helical" evidence="9">
    <location>
        <begin position="342"/>
        <end position="363"/>
    </location>
</feature>
<feature type="transmembrane region" description="Helical" evidence="9">
    <location>
        <begin position="411"/>
        <end position="434"/>
    </location>
</feature>
<evidence type="ECO:0000256" key="8">
    <source>
        <dbReference type="RuleBase" id="RU369122"/>
    </source>
</evidence>
<dbReference type="AlphaFoldDB" id="A0A812DFI2"/>